<keyword evidence="3" id="KW-1185">Reference proteome</keyword>
<feature type="domain" description="Haemin-degrading HemS/ChuX" evidence="1">
    <location>
        <begin position="42"/>
        <end position="163"/>
    </location>
</feature>
<reference evidence="2 3" key="1">
    <citation type="submission" date="2018-05" db="EMBL/GenBank/DDBJ databases">
        <title>Genomic Encyclopedia of Type Strains, Phase IV (KMG-IV): sequencing the most valuable type-strain genomes for metagenomic binning, comparative biology and taxonomic classification.</title>
        <authorList>
            <person name="Goeker M."/>
        </authorList>
    </citation>
    <scope>NUCLEOTIDE SEQUENCE [LARGE SCALE GENOMIC DNA]</scope>
    <source>
        <strain evidence="2 3">DSM 23606</strain>
    </source>
</reference>
<dbReference type="InterPro" id="IPR007845">
    <property type="entry name" value="HemS/ChuX_dom"/>
</dbReference>
<sequence length="339" mass="36132">MASRVFHHPALLRARWRTALDIGGGGSGASSLDELVPASAPAALLASGCGGPVLRLDGRWNELLQGLIGIGNIQVSVHHGEARQTAYGLLSTAQLTAGGGWLYGPGLDLRVFFDRWAHGFAGLHDTDEGVQATLAFFDRSGQAVLGIRLGPHANTDAFSRLIYRHRHADQRSCLLATQASPLSAGCDQRAMAASDAVLHPLLRGEQPRRLEALRSAGPLARAVDPQATVNLLRVIAERRDPLCWLGGNHGAALAFRGRACRCLVEDDSVCLAGFGFIGQLQAQQIASAWVVQRQLDEHHRPLLELYDAGERLIAALGGPQNECPVWNALLLGLPAPGGH</sequence>
<evidence type="ECO:0000259" key="1">
    <source>
        <dbReference type="Pfam" id="PF05171"/>
    </source>
</evidence>
<dbReference type="InterPro" id="IPR053733">
    <property type="entry name" value="Heme_Transport_Util_sf"/>
</dbReference>
<comment type="caution">
    <text evidence="2">The sequence shown here is derived from an EMBL/GenBank/DDBJ whole genome shotgun (WGS) entry which is preliminary data.</text>
</comment>
<evidence type="ECO:0000313" key="2">
    <source>
        <dbReference type="EMBL" id="PWV60443.1"/>
    </source>
</evidence>
<proteinExistence type="predicted"/>
<gene>
    <name evidence="2" type="ORF">C7443_1074</name>
</gene>
<evidence type="ECO:0000313" key="3">
    <source>
        <dbReference type="Proteomes" id="UP000246569"/>
    </source>
</evidence>
<feature type="domain" description="Haemin-degrading HemS/ChuX" evidence="1">
    <location>
        <begin position="209"/>
        <end position="330"/>
    </location>
</feature>
<dbReference type="GO" id="GO:0006826">
    <property type="term" value="P:iron ion transport"/>
    <property type="evidence" value="ECO:0007669"/>
    <property type="project" value="InterPro"/>
</dbReference>
<protein>
    <submittedName>
        <fullName evidence="2">Putative heme degradation protein</fullName>
    </submittedName>
</protein>
<dbReference type="SUPFAM" id="SSF144064">
    <property type="entry name" value="Heme iron utilization protein-like"/>
    <property type="match status" value="1"/>
</dbReference>
<dbReference type="Proteomes" id="UP000246569">
    <property type="component" value="Unassembled WGS sequence"/>
</dbReference>
<organism evidence="2 3">
    <name type="scientific">Plasticicumulans acidivorans</name>
    <dbReference type="NCBI Taxonomy" id="886464"/>
    <lineage>
        <taxon>Bacteria</taxon>
        <taxon>Pseudomonadati</taxon>
        <taxon>Pseudomonadota</taxon>
        <taxon>Gammaproteobacteria</taxon>
        <taxon>Candidatus Competibacteraceae</taxon>
        <taxon>Plasticicumulans</taxon>
    </lineage>
</organism>
<dbReference type="EMBL" id="QGTJ01000007">
    <property type="protein sequence ID" value="PWV60443.1"/>
    <property type="molecule type" value="Genomic_DNA"/>
</dbReference>
<accession>A0A317MSS6</accession>
<name>A0A317MSS6_9GAMM</name>
<dbReference type="RefSeq" id="WP_170123603.1">
    <property type="nucleotide sequence ID" value="NZ_QGTJ01000007.1"/>
</dbReference>
<dbReference type="Gene3D" id="3.40.1570.10">
    <property type="entry name" value="HemS/ChuS/ChuX like domains"/>
    <property type="match status" value="2"/>
</dbReference>
<dbReference type="AlphaFoldDB" id="A0A317MSS6"/>
<dbReference type="Pfam" id="PF05171">
    <property type="entry name" value="HemS"/>
    <property type="match status" value="2"/>
</dbReference>